<organism evidence="2 3">
    <name type="scientific">Hydnum rufescens UP504</name>
    <dbReference type="NCBI Taxonomy" id="1448309"/>
    <lineage>
        <taxon>Eukaryota</taxon>
        <taxon>Fungi</taxon>
        <taxon>Dikarya</taxon>
        <taxon>Basidiomycota</taxon>
        <taxon>Agaricomycotina</taxon>
        <taxon>Agaricomycetes</taxon>
        <taxon>Cantharellales</taxon>
        <taxon>Hydnaceae</taxon>
        <taxon>Hydnum</taxon>
    </lineage>
</organism>
<feature type="compositionally biased region" description="Polar residues" evidence="1">
    <location>
        <begin position="62"/>
        <end position="81"/>
    </location>
</feature>
<dbReference type="Proteomes" id="UP000886523">
    <property type="component" value="Unassembled WGS sequence"/>
</dbReference>
<reference evidence="2" key="1">
    <citation type="journal article" date="2020" name="Nat. Commun.">
        <title>Large-scale genome sequencing of mycorrhizal fungi provides insights into the early evolution of symbiotic traits.</title>
        <authorList>
            <person name="Miyauchi S."/>
            <person name="Kiss E."/>
            <person name="Kuo A."/>
            <person name="Drula E."/>
            <person name="Kohler A."/>
            <person name="Sanchez-Garcia M."/>
            <person name="Morin E."/>
            <person name="Andreopoulos B."/>
            <person name="Barry K.W."/>
            <person name="Bonito G."/>
            <person name="Buee M."/>
            <person name="Carver A."/>
            <person name="Chen C."/>
            <person name="Cichocki N."/>
            <person name="Clum A."/>
            <person name="Culley D."/>
            <person name="Crous P.W."/>
            <person name="Fauchery L."/>
            <person name="Girlanda M."/>
            <person name="Hayes R.D."/>
            <person name="Keri Z."/>
            <person name="LaButti K."/>
            <person name="Lipzen A."/>
            <person name="Lombard V."/>
            <person name="Magnuson J."/>
            <person name="Maillard F."/>
            <person name="Murat C."/>
            <person name="Nolan M."/>
            <person name="Ohm R.A."/>
            <person name="Pangilinan J."/>
            <person name="Pereira M.F."/>
            <person name="Perotto S."/>
            <person name="Peter M."/>
            <person name="Pfister S."/>
            <person name="Riley R."/>
            <person name="Sitrit Y."/>
            <person name="Stielow J.B."/>
            <person name="Szollosi G."/>
            <person name="Zifcakova L."/>
            <person name="Stursova M."/>
            <person name="Spatafora J.W."/>
            <person name="Tedersoo L."/>
            <person name="Vaario L.M."/>
            <person name="Yamada A."/>
            <person name="Yan M."/>
            <person name="Wang P."/>
            <person name="Xu J."/>
            <person name="Bruns T."/>
            <person name="Baldrian P."/>
            <person name="Vilgalys R."/>
            <person name="Dunand C."/>
            <person name="Henrissat B."/>
            <person name="Grigoriev I.V."/>
            <person name="Hibbett D."/>
            <person name="Nagy L.G."/>
            <person name="Martin F.M."/>
        </authorList>
    </citation>
    <scope>NUCLEOTIDE SEQUENCE</scope>
    <source>
        <strain evidence="2">UP504</strain>
    </source>
</reference>
<protein>
    <submittedName>
        <fullName evidence="2">Uncharacterized protein</fullName>
    </submittedName>
</protein>
<sequence>MNPPNAGEQNEPNIGRIRAKNKADSVRIDTRGSAGVTSTKPYDSTNRSRATRRRSASPGQVRLSNSPETENQSEPSDMNEDTVVQTWGASLQQATLTLQLASAAILGLGDPEAHFEDVDPLRKCALELAVHLRAIPMLTYVPPEASIGTLIQTNAEQAKALAQNANSIAVLTHILDSQPTVTGTPPAGMPTAQIGLSDSIHAPVKWTSHLKHSDNPLPIRPSPKKKAPVTPCQLTLHSGTTTDASSLSSTQRLHKRTIRQVEKLSLKLTNP</sequence>
<dbReference type="AlphaFoldDB" id="A0A9P6DXA1"/>
<evidence type="ECO:0000313" key="3">
    <source>
        <dbReference type="Proteomes" id="UP000886523"/>
    </source>
</evidence>
<evidence type="ECO:0000256" key="1">
    <source>
        <dbReference type="SAM" id="MobiDB-lite"/>
    </source>
</evidence>
<feature type="region of interest" description="Disordered" evidence="1">
    <location>
        <begin position="210"/>
        <end position="254"/>
    </location>
</feature>
<comment type="caution">
    <text evidence="2">The sequence shown here is derived from an EMBL/GenBank/DDBJ whole genome shotgun (WGS) entry which is preliminary data.</text>
</comment>
<keyword evidence="3" id="KW-1185">Reference proteome</keyword>
<feature type="compositionally biased region" description="Basic and acidic residues" evidence="1">
    <location>
        <begin position="21"/>
        <end position="30"/>
    </location>
</feature>
<accession>A0A9P6DXA1</accession>
<proteinExistence type="predicted"/>
<evidence type="ECO:0000313" key="2">
    <source>
        <dbReference type="EMBL" id="KAF9514403.1"/>
    </source>
</evidence>
<feature type="region of interest" description="Disordered" evidence="1">
    <location>
        <begin position="1"/>
        <end position="81"/>
    </location>
</feature>
<gene>
    <name evidence="2" type="ORF">BS47DRAFT_880629</name>
</gene>
<dbReference type="EMBL" id="MU128961">
    <property type="protein sequence ID" value="KAF9514403.1"/>
    <property type="molecule type" value="Genomic_DNA"/>
</dbReference>
<name>A0A9P6DXA1_9AGAM</name>
<feature type="compositionally biased region" description="Polar residues" evidence="1">
    <location>
        <begin position="232"/>
        <end position="251"/>
    </location>
</feature>